<dbReference type="GO" id="GO:0045944">
    <property type="term" value="P:positive regulation of transcription by RNA polymerase II"/>
    <property type="evidence" value="ECO:0007669"/>
    <property type="project" value="TreeGrafter"/>
</dbReference>
<keyword evidence="2 3" id="KW-0728">SH3 domain</keyword>
<feature type="compositionally biased region" description="Basic and acidic residues" evidence="5">
    <location>
        <begin position="1017"/>
        <end position="1028"/>
    </location>
</feature>
<feature type="compositionally biased region" description="Low complexity" evidence="5">
    <location>
        <begin position="496"/>
        <end position="506"/>
    </location>
</feature>
<feature type="compositionally biased region" description="Low complexity" evidence="5">
    <location>
        <begin position="1595"/>
        <end position="1605"/>
    </location>
</feature>
<feature type="compositionally biased region" description="Basic and acidic residues" evidence="5">
    <location>
        <begin position="1584"/>
        <end position="1594"/>
    </location>
</feature>
<feature type="compositionally biased region" description="Basic and acidic residues" evidence="5">
    <location>
        <begin position="2279"/>
        <end position="2291"/>
    </location>
</feature>
<feature type="compositionally biased region" description="Basic and acidic residues" evidence="5">
    <location>
        <begin position="1521"/>
        <end position="1530"/>
    </location>
</feature>
<organism evidence="7 8">
    <name type="scientific">Microtus ochrogaster</name>
    <name type="common">Prairie vole</name>
    <dbReference type="NCBI Taxonomy" id="79684"/>
    <lineage>
        <taxon>Eukaryota</taxon>
        <taxon>Metazoa</taxon>
        <taxon>Chordata</taxon>
        <taxon>Craniata</taxon>
        <taxon>Vertebrata</taxon>
        <taxon>Euteleostomi</taxon>
        <taxon>Mammalia</taxon>
        <taxon>Eutheria</taxon>
        <taxon>Euarchontoglires</taxon>
        <taxon>Glires</taxon>
        <taxon>Rodentia</taxon>
        <taxon>Myomorpha</taxon>
        <taxon>Muroidea</taxon>
        <taxon>Cricetidae</taxon>
        <taxon>Arvicolinae</taxon>
        <taxon>Microtus</taxon>
    </lineage>
</organism>
<dbReference type="SUPFAM" id="SSF50044">
    <property type="entry name" value="SH3-domain"/>
    <property type="match status" value="3"/>
</dbReference>
<dbReference type="InterPro" id="IPR029199">
    <property type="entry name" value="THRAP3_BCLAF1"/>
</dbReference>
<feature type="domain" description="SH3" evidence="6">
    <location>
        <begin position="1975"/>
        <end position="2035"/>
    </location>
</feature>
<gene>
    <name evidence="7" type="ORF">LTLLF_188470</name>
</gene>
<dbReference type="Pfam" id="PF14604">
    <property type="entry name" value="SH3_9"/>
    <property type="match status" value="2"/>
</dbReference>
<evidence type="ECO:0000313" key="8">
    <source>
        <dbReference type="Proteomes" id="UP000710432"/>
    </source>
</evidence>
<feature type="compositionally biased region" description="Basic and acidic residues" evidence="5">
    <location>
        <begin position="1274"/>
        <end position="1285"/>
    </location>
</feature>
<evidence type="ECO:0000256" key="2">
    <source>
        <dbReference type="ARBA" id="ARBA00022443"/>
    </source>
</evidence>
<dbReference type="CDD" id="cd11874">
    <property type="entry name" value="SH3_CD2AP-like_2"/>
    <property type="match status" value="1"/>
</dbReference>
<dbReference type="GO" id="GO:0015630">
    <property type="term" value="C:microtubule cytoskeleton"/>
    <property type="evidence" value="ECO:0007669"/>
    <property type="project" value="InterPro"/>
</dbReference>
<dbReference type="GO" id="GO:0003712">
    <property type="term" value="F:transcription coregulator activity"/>
    <property type="evidence" value="ECO:0007669"/>
    <property type="project" value="TreeGrafter"/>
</dbReference>
<dbReference type="Pfam" id="PF07653">
    <property type="entry name" value="SH3_2"/>
    <property type="match status" value="1"/>
</dbReference>
<feature type="compositionally biased region" description="Basic and acidic residues" evidence="5">
    <location>
        <begin position="1537"/>
        <end position="1565"/>
    </location>
</feature>
<feature type="compositionally biased region" description="Polar residues" evidence="5">
    <location>
        <begin position="1100"/>
        <end position="1114"/>
    </location>
</feature>
<feature type="region of interest" description="Disordered" evidence="5">
    <location>
        <begin position="917"/>
        <end position="954"/>
    </location>
</feature>
<feature type="compositionally biased region" description="Low complexity" evidence="5">
    <location>
        <begin position="917"/>
        <end position="928"/>
    </location>
</feature>
<dbReference type="InterPro" id="IPR001452">
    <property type="entry name" value="SH3_domain"/>
</dbReference>
<feature type="region of interest" description="Disordered" evidence="5">
    <location>
        <begin position="1247"/>
        <end position="1605"/>
    </location>
</feature>
<evidence type="ECO:0000256" key="3">
    <source>
        <dbReference type="PROSITE-ProRule" id="PRU00192"/>
    </source>
</evidence>
<dbReference type="GO" id="GO:0000226">
    <property type="term" value="P:microtubule cytoskeleton organization"/>
    <property type="evidence" value="ECO:0007669"/>
    <property type="project" value="InterPro"/>
</dbReference>
<feature type="compositionally biased region" description="Basic and acidic residues" evidence="5">
    <location>
        <begin position="931"/>
        <end position="948"/>
    </location>
</feature>
<dbReference type="Pfam" id="PF05672">
    <property type="entry name" value="MAP7"/>
    <property type="match status" value="1"/>
</dbReference>
<feature type="compositionally biased region" description="Basic residues" evidence="5">
    <location>
        <begin position="994"/>
        <end position="1016"/>
    </location>
</feature>
<feature type="compositionally biased region" description="Low complexity" evidence="5">
    <location>
        <begin position="1287"/>
        <end position="1296"/>
    </location>
</feature>
<feature type="region of interest" description="Disordered" evidence="5">
    <location>
        <begin position="2378"/>
        <end position="2526"/>
    </location>
</feature>
<feature type="compositionally biased region" description="Basic and acidic residues" evidence="5">
    <location>
        <begin position="1040"/>
        <end position="1061"/>
    </location>
</feature>
<feature type="compositionally biased region" description="Basic and acidic residues" evidence="5">
    <location>
        <begin position="1297"/>
        <end position="1318"/>
    </location>
</feature>
<feature type="compositionally biased region" description="Basic and acidic residues" evidence="5">
    <location>
        <begin position="1457"/>
        <end position="1495"/>
    </location>
</feature>
<name>A0A8J6KN13_MICOH</name>
<feature type="compositionally biased region" description="Basic and acidic residues" evidence="5">
    <location>
        <begin position="2307"/>
        <end position="2319"/>
    </location>
</feature>
<feature type="compositionally biased region" description="Basic and acidic residues" evidence="5">
    <location>
        <begin position="522"/>
        <end position="662"/>
    </location>
</feature>
<dbReference type="CDD" id="cd12142">
    <property type="entry name" value="SH3_D21-like"/>
    <property type="match status" value="1"/>
</dbReference>
<dbReference type="GO" id="GO:0003677">
    <property type="term" value="F:DNA binding"/>
    <property type="evidence" value="ECO:0007669"/>
    <property type="project" value="TreeGrafter"/>
</dbReference>
<dbReference type="SMART" id="SM00326">
    <property type="entry name" value="SH3"/>
    <property type="match status" value="3"/>
</dbReference>
<proteinExistence type="inferred from homology"/>
<feature type="domain" description="SH3" evidence="6">
    <location>
        <begin position="2154"/>
        <end position="2215"/>
    </location>
</feature>
<feature type="region of interest" description="Disordered" evidence="5">
    <location>
        <begin position="145"/>
        <end position="169"/>
    </location>
</feature>
<feature type="region of interest" description="Disordered" evidence="5">
    <location>
        <begin position="763"/>
        <end position="805"/>
    </location>
</feature>
<feature type="compositionally biased region" description="Low complexity" evidence="5">
    <location>
        <begin position="1167"/>
        <end position="1184"/>
    </location>
</feature>
<feature type="compositionally biased region" description="Basic and acidic residues" evidence="5">
    <location>
        <begin position="1393"/>
        <end position="1433"/>
    </location>
</feature>
<feature type="compositionally biased region" description="Basic residues" evidence="5">
    <location>
        <begin position="1251"/>
        <end position="1273"/>
    </location>
</feature>
<evidence type="ECO:0000256" key="4">
    <source>
        <dbReference type="SAM" id="Coils"/>
    </source>
</evidence>
<feature type="compositionally biased region" description="Low complexity" evidence="5">
    <location>
        <begin position="1030"/>
        <end position="1039"/>
    </location>
</feature>
<feature type="compositionally biased region" description="Pro residues" evidence="5">
    <location>
        <begin position="470"/>
        <end position="484"/>
    </location>
</feature>
<feature type="compositionally biased region" description="Basic and acidic residues" evidence="5">
    <location>
        <begin position="1188"/>
        <end position="1205"/>
    </location>
</feature>
<feature type="region of interest" description="Disordered" evidence="5">
    <location>
        <begin position="278"/>
        <end position="744"/>
    </location>
</feature>
<feature type="coiled-coil region" evidence="4">
    <location>
        <begin position="2530"/>
        <end position="2557"/>
    </location>
</feature>
<dbReference type="PRINTS" id="PR00452">
    <property type="entry name" value="SH3DOMAIN"/>
</dbReference>
<comment type="caution">
    <text evidence="7">The sequence shown here is derived from an EMBL/GenBank/DDBJ whole genome shotgun (WGS) entry which is preliminary data.</text>
</comment>
<evidence type="ECO:0000256" key="5">
    <source>
        <dbReference type="SAM" id="MobiDB-lite"/>
    </source>
</evidence>
<feature type="compositionally biased region" description="Basic and acidic residues" evidence="5">
    <location>
        <begin position="1735"/>
        <end position="1805"/>
    </location>
</feature>
<feature type="domain" description="SH3" evidence="6">
    <location>
        <begin position="2060"/>
        <end position="2119"/>
    </location>
</feature>
<feature type="region of interest" description="Disordered" evidence="5">
    <location>
        <begin position="1"/>
        <end position="112"/>
    </location>
</feature>
<feature type="compositionally biased region" description="Basic and acidic residues" evidence="5">
    <location>
        <begin position="91"/>
        <end position="112"/>
    </location>
</feature>
<feature type="compositionally biased region" description="Basic and acidic residues" evidence="5">
    <location>
        <begin position="2347"/>
        <end position="2358"/>
    </location>
</feature>
<feature type="compositionally biased region" description="Low complexity" evidence="5">
    <location>
        <begin position="1891"/>
        <end position="1902"/>
    </location>
</feature>
<dbReference type="InterPro" id="IPR036028">
    <property type="entry name" value="SH3-like_dom_sf"/>
</dbReference>
<feature type="region of interest" description="Disordered" evidence="5">
    <location>
        <begin position="990"/>
        <end position="1217"/>
    </location>
</feature>
<accession>A0A8J6KN13</accession>
<dbReference type="Proteomes" id="UP000710432">
    <property type="component" value="Unassembled WGS sequence"/>
</dbReference>
<evidence type="ECO:0000259" key="6">
    <source>
        <dbReference type="PROSITE" id="PS50002"/>
    </source>
</evidence>
<feature type="compositionally biased region" description="Polar residues" evidence="5">
    <location>
        <begin position="2321"/>
        <end position="2335"/>
    </location>
</feature>
<dbReference type="EMBL" id="JAATJU010025600">
    <property type="protein sequence ID" value="KAH0503214.1"/>
    <property type="molecule type" value="Genomic_DNA"/>
</dbReference>
<feature type="compositionally biased region" description="Pro residues" evidence="5">
    <location>
        <begin position="1139"/>
        <end position="1149"/>
    </location>
</feature>
<feature type="compositionally biased region" description="Low complexity" evidence="5">
    <location>
        <begin position="1823"/>
        <end position="1833"/>
    </location>
</feature>
<dbReference type="GO" id="GO:0016592">
    <property type="term" value="C:mediator complex"/>
    <property type="evidence" value="ECO:0007669"/>
    <property type="project" value="TreeGrafter"/>
</dbReference>
<feature type="compositionally biased region" description="Basic residues" evidence="5">
    <location>
        <begin position="1806"/>
        <end position="1819"/>
    </location>
</feature>
<feature type="compositionally biased region" description="Polar residues" evidence="5">
    <location>
        <begin position="1357"/>
        <end position="1371"/>
    </location>
</feature>
<keyword evidence="4" id="KW-0175">Coiled coil</keyword>
<feature type="compositionally biased region" description="Basic and acidic residues" evidence="5">
    <location>
        <begin position="1924"/>
        <end position="1938"/>
    </location>
</feature>
<protein>
    <submittedName>
        <fullName evidence="7">MAP7 domain-containing protein 1</fullName>
    </submittedName>
</protein>
<sequence length="2597" mass="291108">MSALVPDTPPDTPPALKNATSPKQLPLEPETPTGQISPRPAPPQEDSPSSEAKSRGPTPPATGPRDARPSRRSSQPSPTAVPASDSPPTKQDVKKAGERHKLAKERREERAKYLAAKKAVWLEKEEKAKALREKQLQERRRRLEEQRLKAEQRRAALEERQRQKLEKNKERYEAAIQRSVKKTWAEIRQQRWSWAGALHHSSPGRKTSGSRCSVSAVNLPKHVDSIINKRLSKSSATLWNSPSRNRSLQLSAWESSIVDRLMTPTLSFLARSRSAVTLPRNGRDQAVPVCPRSASASPLTPCSAPRSAHRCTPSGERAERRKSGAGGSPALARRRLEATPVQKKEKKDKERENEKEKSALARERLKKRQSLPASVRPRLSAAAGAELSPKSKARPSSPSTTWHRPASPCPSPGPGHALPPKPPSPRSTTASPKGRVRRKEEAKESPSPSGPEDKNRSKSRTIEEKEPAAPASPAPSPVPSPTPAQPQKEQPSTEIPADTTVQTAPPTTAPPMTPSKPMAGTTDREEATRLLAEKRRQAREQREREEQERKLQAERDKRMREEQLAREAEARAEREAEARRREEQEAREKAQAEQEEQERLQKQKEEAEARSREEAERQRLEREKHFQKEEQERQERRKRLEEIMKRTRKSEAAETKKRDGKETTINNPGPDPGKAAETRPSGLQKDSVQKEELAPQEPQWSLPSKEMPGSLVNGLQPLPAHQENGFSPKGTAGEKGLGRTPEGLLPFAEAEAFLKKAVVQPPQVTGHKAGEGVEENESQVAWRPPARNGRSPEDAGRRASGRQRTEAVAAAVGERGRGARCRAGARFGPVVPLRDCHESSLRRVQVLNGNPLFQDVKNKQIEVWVSLFSLKICIQISVSIIFQVSVQKPICLPFKETQAEWLQVWMQGAHKVLPYSSNCSRSRSRSYSPAHNRERNHPRVYQNRDFRGHNRGYRRPYYFRGRNRGFYPWGQYNRGGYGNYRSNWQNYRQAYSPRRGRSRSRSPKRRSPSPRSRSHSRNSDKSSSDRSRRSSSSRSSSNHSRVESSKRKSTKEKKSSSKDSRPSQAAGDNQGDEAKEQTFSGGASQDIKGSESSKPWPDATTYSTGSASRASASDLSPRERSPALKSPLQSVVVRRRSPRPSPVPKPSPPLSNTSQMGSSMSGGAGYQSGQFDHGSGSLSPSKKSPVAHNRERNHPRVYQNRDFRGHNRGYRRPYYFRGRNRGFYPWGQYNRGGYGNYRSNWQNYRQAYSPRRGRSRSRSPKRRSPSPRSRSHSRNSDKSSSDRSRRSSSSRSSSNHSRVESSKRKSTKEKKSSSKDSRPSQAAGDNQGDEAKEQTFSGGASQDIKGSESSKPWPDATTYSTGSASRASASDLSPRERSPALKSPLQSVVVRRRYLEDQKTENGKDKEQKQTNTDKEKLKEKGSFSDADVKMKSDPFASKTDTEKPFRGSQSPKRYKLRDDFEKKMADFHKEEMDEQDKDKSKGRKEPEFDDEPKFMSKVIAGASKNQEEEKSGKWESLVHTGKEKLRKAEELEEEPFTERSRKEERGGAKRSESGHRGFVPEKNFRVTAYKAVQEKNSSPPPRKTSESRDKLGNKGDFSSGKSSFSITREAQVNVRMDSFDEDLARPSGLLAQERKLCRDLVHSNKKEQEFRSIFQHIQSAQSQRSPSELFAQHIVTIVHHVKEHHFGSSGMTLHERFTKYLKRGSEQEAAKNKKSPEIHRRIDISPSTFRKHGLTHEEMKSPREPGYKAEGKYKDDPVDLRLDIERRKKHKERDLKRGKSRESVDSRDSSHSRERSAEKTEKTHKGSKKQKKHRRARDRSRSSSSSSQSSHSYKAEEYPEEAEEREESTTGFDKSRLGTKDFVGPNERGGRARGTFQFRARGRGWGRGNYSGNNNNNSNNDFQKRNREEEWDPEYTPKSKKYYLHDDREGEGSDKWMSRGRGRGAFPRAHQPGPPSALPTLNRQPDRKAVQGSTEIMEVLVLARYRAQTEDELSLAPGDVVRQVRAGTARGWLHGTLQGRHGLFPKRLVQEIPEALRGVTEPRPRCARLHRGHPVNSQGPQRWCKVNFNYSPEQADELKLQTGEIVEVIKEIEDGWWLGKKNGQLGAFPSNFVELLDGGPPSLGSADMPSVVPNTPKPPKLSNLTYDSPPDYLRTETCRVLFDYQPEAPDELALHKGDLVKVLRKTTEDKGWWEGECQGRRGMFPDNFVLPPPPIRKLVPRKIISRDSRFNGSFLNGGARQPGRKRPGTQASQQHSVSSQEDDQRSPGKAPSTNKTPTPDKTRLPDKTLGPEKNPAPNKVSTPENRVPEKALDSDKIPTAENTTVDTAVTTGSALSGDEAPALKAPTKEEIFDPKEALPVDTAPALVKILTPEHMVFEEDPSKENTQCQHLPPEETTQGSQSLAPPNDIQVPGQHFEASNHSERSCCKMKHGHGNSCPAHSKPEDEAAVTGLPAKDETAPKEPLPKELPSEGVSPQKQVPPKESVPTPQVPHTIKRMPDTEGATTLHPVVPLTSSEGKSASASADAMDVASLKEEVRSLKSKLELLELKLEQKMGDVWEKLKTANEKIELLEVGEMQAQEGKGGSCLLRSLMPSPD</sequence>
<dbReference type="InterPro" id="IPR035468">
    <property type="entry name" value="SH3D21_SH3"/>
</dbReference>
<evidence type="ECO:0000256" key="1">
    <source>
        <dbReference type="ARBA" id="ARBA00006481"/>
    </source>
</evidence>
<feature type="compositionally biased region" description="Low complexity" evidence="5">
    <location>
        <begin position="388"/>
        <end position="399"/>
    </location>
</feature>
<feature type="compositionally biased region" description="Pro residues" evidence="5">
    <location>
        <begin position="407"/>
        <end position="425"/>
    </location>
</feature>
<feature type="compositionally biased region" description="Basic and acidic residues" evidence="5">
    <location>
        <begin position="334"/>
        <end position="363"/>
    </location>
</feature>
<feature type="compositionally biased region" description="Polar residues" evidence="5">
    <location>
        <begin position="2250"/>
        <end position="2260"/>
    </location>
</feature>
<dbReference type="PROSITE" id="PS50002">
    <property type="entry name" value="SH3"/>
    <property type="match status" value="3"/>
</dbReference>
<feature type="compositionally biased region" description="Basic and acidic residues" evidence="5">
    <location>
        <begin position="1706"/>
        <end position="1724"/>
    </location>
</feature>
<feature type="compositionally biased region" description="Basic and acidic residues" evidence="5">
    <location>
        <begin position="451"/>
        <end position="467"/>
    </location>
</feature>
<feature type="compositionally biased region" description="Basic and acidic residues" evidence="5">
    <location>
        <begin position="2455"/>
        <end position="2470"/>
    </location>
</feature>
<dbReference type="PANTHER" id="PTHR15268:SF16">
    <property type="entry name" value="THYROID HORMONE RECEPTOR-ASSOCIATED PROTEIN 3"/>
    <property type="match status" value="1"/>
</dbReference>
<reference evidence="7" key="1">
    <citation type="submission" date="2020-03" db="EMBL/GenBank/DDBJ databases">
        <title>Studies in the Genomics of Life Span.</title>
        <authorList>
            <person name="Glass D."/>
        </authorList>
    </citation>
    <scope>NUCLEOTIDE SEQUENCE</scope>
    <source>
        <strain evidence="7">LTLLF</strain>
        <tissue evidence="7">Muscle</tissue>
    </source>
</reference>
<feature type="region of interest" description="Disordered" evidence="5">
    <location>
        <begin position="1706"/>
        <end position="1966"/>
    </location>
</feature>
<evidence type="ECO:0000313" key="7">
    <source>
        <dbReference type="EMBL" id="KAH0503214.1"/>
    </source>
</evidence>
<feature type="region of interest" description="Disordered" evidence="5">
    <location>
        <begin position="2230"/>
        <end position="2358"/>
    </location>
</feature>
<comment type="similarity">
    <text evidence="1">Belongs to the BCLAF1/THRAP3 family.</text>
</comment>
<dbReference type="Gene3D" id="2.30.30.40">
    <property type="entry name" value="SH3 Domains"/>
    <property type="match status" value="3"/>
</dbReference>
<feature type="compositionally biased region" description="Polar residues" evidence="5">
    <location>
        <begin position="2385"/>
        <end position="2405"/>
    </location>
</feature>
<dbReference type="PANTHER" id="PTHR15268">
    <property type="entry name" value="THRAP3/BCLAF1"/>
    <property type="match status" value="1"/>
</dbReference>
<dbReference type="Pfam" id="PF15440">
    <property type="entry name" value="THRAP3_BCLAF1"/>
    <property type="match status" value="2"/>
</dbReference>
<dbReference type="InterPro" id="IPR008604">
    <property type="entry name" value="MAP7_fam"/>
</dbReference>